<gene>
    <name evidence="1" type="primary">Bm9043</name>
    <name evidence="1" type="ORF">BM_Bm9043</name>
</gene>
<dbReference type="AlphaFoldDB" id="A0A1I9G0L7"/>
<protein>
    <submittedName>
        <fullName evidence="1">Bm9043</fullName>
    </submittedName>
</protein>
<proteinExistence type="predicted"/>
<evidence type="ECO:0000313" key="1">
    <source>
        <dbReference type="EMBL" id="CDP92516.1"/>
    </source>
</evidence>
<reference evidence="1" key="1">
    <citation type="journal article" date="2007" name="Science">
        <title>Draft genome of the filarial nematode parasite Brugia malayi.</title>
        <authorList>
            <person name="Ghedin E."/>
            <person name="Wang S."/>
            <person name="Spiro D."/>
            <person name="Caler E."/>
            <person name="Zhao Q."/>
            <person name="Crabtree J."/>
            <person name="Allen J.E."/>
            <person name="Delcher A.L."/>
            <person name="Guiliano D.B."/>
            <person name="Miranda-Saavedra D."/>
            <person name="Angiuoli S.V."/>
            <person name="Creasy T."/>
            <person name="Amedeo P."/>
            <person name="Haas B."/>
            <person name="El-Sayed N.M."/>
            <person name="Wortman J.R."/>
            <person name="Feldblyum T."/>
            <person name="Tallon L."/>
            <person name="Schatz M."/>
            <person name="Shumway M."/>
            <person name="Koo H."/>
            <person name="Salzberg S.L."/>
            <person name="Schobel S."/>
            <person name="Pertea M."/>
            <person name="Pop M."/>
            <person name="White O."/>
            <person name="Barton G.J."/>
            <person name="Carlow C.K."/>
            <person name="Crawford M.J."/>
            <person name="Daub J."/>
            <person name="Dimmic M.W."/>
            <person name="Estes C.F."/>
            <person name="Foster J.M."/>
            <person name="Ganatra M."/>
            <person name="Gregory W.F."/>
            <person name="Johnson N.M."/>
            <person name="Jin J."/>
            <person name="Komuniecki R."/>
            <person name="Korf I."/>
            <person name="Kumar S."/>
            <person name="Laney S."/>
            <person name="Li B.W."/>
            <person name="Li W."/>
            <person name="Lindblom T.H."/>
            <person name="Lustigman S."/>
            <person name="Ma D."/>
            <person name="Maina C.V."/>
            <person name="Martin D.M."/>
            <person name="McCarter J.P."/>
            <person name="McReynolds L."/>
            <person name="Mitreva M."/>
            <person name="Nutman T.B."/>
            <person name="Parkinson J."/>
            <person name="Peregrin-Alvarez J.M."/>
            <person name="Poole C."/>
            <person name="Ren Q."/>
            <person name="Saunders L."/>
            <person name="Sluder A.E."/>
            <person name="Smith K."/>
            <person name="Stanke M."/>
            <person name="Unnasch T.R."/>
            <person name="Ware J."/>
            <person name="Wei A.D."/>
            <person name="Weil G."/>
            <person name="Williams D.J."/>
            <person name="Zhang Y."/>
            <person name="Williams S.A."/>
            <person name="Fraser-Liggett C."/>
            <person name="Slatko B."/>
            <person name="Blaxter M.L."/>
            <person name="Scott A.L."/>
        </authorList>
    </citation>
    <scope>NUCLEOTIDE SEQUENCE</scope>
    <source>
        <strain evidence="1">FR3</strain>
    </source>
</reference>
<dbReference type="EMBL" id="LN856820">
    <property type="protein sequence ID" value="CDP92516.1"/>
    <property type="molecule type" value="Genomic_DNA"/>
</dbReference>
<sequence>MKFPKCFACLFSSLFVSFDTRENVAYWIGCEPNLLLIYTLHPKLRRAGICLTFCARHRSGTKNISNARLELKCSQCIKDAFRVLSYFNIEITCLDERRSVFDFFLLDQLKDLGRLCFNRKDPAGKLISLEAIEFLVIKSVLNEKAYIFFESVFFIYTNHLGTAKSMFSRDSSWAHTAECHSRRHYPQYHASRVSLWRQRVPLFLCFDCTVIEDAR</sequence>
<accession>A0A1I9G0L7</accession>
<name>A0A1I9G0L7_BRUMA</name>
<organism evidence="1">
    <name type="scientific">Brugia malayi</name>
    <name type="common">Filarial nematode worm</name>
    <dbReference type="NCBI Taxonomy" id="6279"/>
    <lineage>
        <taxon>Eukaryota</taxon>
        <taxon>Metazoa</taxon>
        <taxon>Ecdysozoa</taxon>
        <taxon>Nematoda</taxon>
        <taxon>Chromadorea</taxon>
        <taxon>Rhabditida</taxon>
        <taxon>Spirurina</taxon>
        <taxon>Spiruromorpha</taxon>
        <taxon>Filarioidea</taxon>
        <taxon>Onchocercidae</taxon>
        <taxon>Brugia</taxon>
    </lineage>
</organism>
<reference evidence="1" key="2">
    <citation type="submission" date="2012-12" db="EMBL/GenBank/DDBJ databases">
        <authorList>
            <consortium name="WormBase Consortium"/>
            <person name="Ghedin E."/>
            <person name="Paulini M."/>
        </authorList>
    </citation>
    <scope>NUCLEOTIDE SEQUENCE</scope>
    <source>
        <strain evidence="1">FR3</strain>
    </source>
</reference>